<gene>
    <name evidence="8" type="ORF">PLOB_00046043</name>
</gene>
<dbReference type="InterPro" id="IPR040222">
    <property type="entry name" value="ALOG"/>
</dbReference>
<keyword evidence="6" id="KW-0539">Nucleus</keyword>
<protein>
    <recommendedName>
        <fullName evidence="7">ALOG domain-containing protein</fullName>
    </recommendedName>
</protein>
<organism evidence="8 9">
    <name type="scientific">Porites lobata</name>
    <dbReference type="NCBI Taxonomy" id="104759"/>
    <lineage>
        <taxon>Eukaryota</taxon>
        <taxon>Metazoa</taxon>
        <taxon>Cnidaria</taxon>
        <taxon>Anthozoa</taxon>
        <taxon>Hexacorallia</taxon>
        <taxon>Scleractinia</taxon>
        <taxon>Fungiina</taxon>
        <taxon>Poritidae</taxon>
        <taxon>Porites</taxon>
    </lineage>
</organism>
<proteinExistence type="inferred from homology"/>
<comment type="subcellular location">
    <subcellularLocation>
        <location evidence="1">Nucleus</location>
    </subcellularLocation>
</comment>
<evidence type="ECO:0000313" key="9">
    <source>
        <dbReference type="Proteomes" id="UP001159405"/>
    </source>
</evidence>
<evidence type="ECO:0000313" key="8">
    <source>
        <dbReference type="EMBL" id="CAH3190033.1"/>
    </source>
</evidence>
<dbReference type="InterPro" id="IPR006936">
    <property type="entry name" value="ALOG_dom"/>
</dbReference>
<evidence type="ECO:0000256" key="1">
    <source>
        <dbReference type="ARBA" id="ARBA00004123"/>
    </source>
</evidence>
<evidence type="ECO:0000256" key="5">
    <source>
        <dbReference type="ARBA" id="ARBA00023163"/>
    </source>
</evidence>
<feature type="non-terminal residue" evidence="8">
    <location>
        <position position="1"/>
    </location>
</feature>
<dbReference type="EMBL" id="CALNXK010000800">
    <property type="protein sequence ID" value="CAH3190033.1"/>
    <property type="molecule type" value="Genomic_DNA"/>
</dbReference>
<keyword evidence="3" id="KW-0805">Transcription regulation</keyword>
<keyword evidence="9" id="KW-1185">Reference proteome</keyword>
<reference evidence="8 9" key="1">
    <citation type="submission" date="2022-05" db="EMBL/GenBank/DDBJ databases">
        <authorList>
            <consortium name="Genoscope - CEA"/>
            <person name="William W."/>
        </authorList>
    </citation>
    <scope>NUCLEOTIDE SEQUENCE [LARGE SCALE GENOMIC DNA]</scope>
</reference>
<keyword evidence="5" id="KW-0804">Transcription</keyword>
<dbReference type="InterPro" id="IPR011010">
    <property type="entry name" value="DNA_brk_join_enz"/>
</dbReference>
<evidence type="ECO:0000256" key="2">
    <source>
        <dbReference type="ARBA" id="ARBA00010308"/>
    </source>
</evidence>
<evidence type="ECO:0000256" key="6">
    <source>
        <dbReference type="ARBA" id="ARBA00023242"/>
    </source>
</evidence>
<evidence type="ECO:0000259" key="7">
    <source>
        <dbReference type="PROSITE" id="PS51697"/>
    </source>
</evidence>
<dbReference type="PROSITE" id="PS51697">
    <property type="entry name" value="ALOG"/>
    <property type="match status" value="1"/>
</dbReference>
<name>A0ABN8SEU1_9CNID</name>
<evidence type="ECO:0000256" key="3">
    <source>
        <dbReference type="ARBA" id="ARBA00023015"/>
    </source>
</evidence>
<comment type="caution">
    <text evidence="8">The sequence shown here is derived from an EMBL/GenBank/DDBJ whole genome shotgun (WGS) entry which is preliminary data.</text>
</comment>
<keyword evidence="4" id="KW-0238">DNA-binding</keyword>
<accession>A0ABN8SEU1</accession>
<dbReference type="Proteomes" id="UP001159405">
    <property type="component" value="Unassembled WGS sequence"/>
</dbReference>
<evidence type="ECO:0000256" key="4">
    <source>
        <dbReference type="ARBA" id="ARBA00023125"/>
    </source>
</evidence>
<comment type="similarity">
    <text evidence="2">Belongs to the plant homeotic and developmental regulators ALOG protein family.</text>
</comment>
<feature type="domain" description="ALOG" evidence="7">
    <location>
        <begin position="10"/>
        <end position="118"/>
    </location>
</feature>
<dbReference type="SUPFAM" id="SSF56349">
    <property type="entry name" value="DNA breaking-rejoining enzymes"/>
    <property type="match status" value="1"/>
</dbReference>
<dbReference type="PANTHER" id="PTHR31165">
    <property type="entry name" value="PROTEIN G1-LIKE2"/>
    <property type="match status" value="1"/>
</dbReference>
<feature type="non-terminal residue" evidence="8">
    <location>
        <position position="276"/>
    </location>
</feature>
<dbReference type="PANTHER" id="PTHR31165:SF2">
    <property type="entry name" value="ALOG DOMAIN-CONTAINING PROTEIN"/>
    <property type="match status" value="1"/>
</dbReference>
<sequence length="276" mass="31339">KFQESFRNKPYERQKDSSEVQLSSFLRSLVPPKKFSAAMAEDIVKFLTSMDVAGKQKLHRLAAGTVVDSYIGKLRAIFNSLGRTGFSNPLAHSCVKEYLMFCVPLFYKKFTRLIAYLRGLNAQGSVLSPLNRYLLVRDITFFVTDFYTGDRASDLGRLKADEFFRLKDREGFLLNLTFNKTRCPGVPLLGEKLFRSSEHKKLVSHRPFGGSAYLKAAGISDGETPHSFRVGISYTLKGLGCTLERIAQYVSWRSTQIALYYTRRSRASTSLHLIER</sequence>